<name>A0A2R2MJ65_LINAN</name>
<dbReference type="GO" id="GO:0016881">
    <property type="term" value="F:acid-amino acid ligase activity"/>
    <property type="evidence" value="ECO:0007669"/>
    <property type="project" value="TreeGrafter"/>
</dbReference>
<dbReference type="PANTHER" id="PTHR31901">
    <property type="entry name" value="GH3 DOMAIN-CONTAINING PROTEIN"/>
    <property type="match status" value="1"/>
</dbReference>
<reference evidence="3" key="1">
    <citation type="submission" date="2025-08" db="UniProtKB">
        <authorList>
            <consortium name="RefSeq"/>
        </authorList>
    </citation>
    <scope>IDENTIFICATION</scope>
    <source>
        <tissue evidence="3">Gonads</tissue>
    </source>
</reference>
<dbReference type="GeneID" id="106180637"/>
<dbReference type="RefSeq" id="XP_023930261.1">
    <property type="nucleotide sequence ID" value="XM_024074493.1"/>
</dbReference>
<dbReference type="OrthoDB" id="10004661at2759"/>
<dbReference type="Proteomes" id="UP000085678">
    <property type="component" value="Unplaced"/>
</dbReference>
<keyword evidence="2" id="KW-1185">Reference proteome</keyword>
<dbReference type="PANTHER" id="PTHR31901:SF9">
    <property type="entry name" value="GH3 DOMAIN-CONTAINING PROTEIN"/>
    <property type="match status" value="1"/>
</dbReference>
<dbReference type="InterPro" id="IPR055377">
    <property type="entry name" value="GH3_M"/>
</dbReference>
<evidence type="ECO:0000313" key="2">
    <source>
        <dbReference type="Proteomes" id="UP000085678"/>
    </source>
</evidence>
<evidence type="ECO:0000313" key="3">
    <source>
        <dbReference type="RefSeq" id="XP_023930261.1"/>
    </source>
</evidence>
<organism evidence="2 3">
    <name type="scientific">Lingula anatina</name>
    <name type="common">Brachiopod</name>
    <name type="synonym">Lingula unguis</name>
    <dbReference type="NCBI Taxonomy" id="7574"/>
    <lineage>
        <taxon>Eukaryota</taxon>
        <taxon>Metazoa</taxon>
        <taxon>Spiralia</taxon>
        <taxon>Lophotrochozoa</taxon>
        <taxon>Brachiopoda</taxon>
        <taxon>Linguliformea</taxon>
        <taxon>Lingulata</taxon>
        <taxon>Lingulida</taxon>
        <taxon>Linguloidea</taxon>
        <taxon>Lingulidae</taxon>
        <taxon>Lingula</taxon>
    </lineage>
</organism>
<protein>
    <submittedName>
        <fullName evidence="3">Probable indole-3-acetic acid-amido synthetase GH3.8 isoform X2</fullName>
    </submittedName>
</protein>
<dbReference type="GO" id="GO:0005737">
    <property type="term" value="C:cytoplasm"/>
    <property type="evidence" value="ECO:0007669"/>
    <property type="project" value="TreeGrafter"/>
</dbReference>
<proteinExistence type="predicted"/>
<dbReference type="Pfam" id="PF03321">
    <property type="entry name" value="GH3"/>
    <property type="match status" value="1"/>
</dbReference>
<feature type="domain" description="GH3 middle" evidence="1">
    <location>
        <begin position="299"/>
        <end position="371"/>
    </location>
</feature>
<dbReference type="AlphaFoldDB" id="A0A2R2MJ65"/>
<gene>
    <name evidence="3" type="primary">LOC106180637</name>
</gene>
<evidence type="ECO:0000259" key="1">
    <source>
        <dbReference type="Pfam" id="PF23571"/>
    </source>
</evidence>
<sequence length="422" mass="48853">MRRNAETLYGRKYNFKAFSSPNEYIKSHPLTNYAHFEPYIDMIDNGQENVLSSQKVVFFAMTSGTTGRNKRLPILEDYKGRFFFDAACYYFYKGVDYWNMLALKRVIYVRGSSPPADRKQGLPRGSISNYLGASYPFTTTPLSAQLGHIKERETMYIHAVFGAREREVNVVDTFMASMGYTFFKVLEEDWKQICDDIEKGQIDPSLSIDDSIRSDLNQRLSPDPQRAMELRAEFSKGFEGIVSRIWPLVERIGCIRSGSHMNYAKLLEEKYAKGLPIRNSLYLASEGMIGFSMSADDSYVMLPQWNFYEFIPAENCKEEQPDTLLMHQVVKGRDYELVLTNMRGMYRYRLGDIVRVVDFFYQCPVIDIQYRLGQMLNIKNEKTPESVFYDAIIRAEATWEGIKLIDYTATESVVLERMLGKI</sequence>
<dbReference type="InterPro" id="IPR004993">
    <property type="entry name" value="GH3"/>
</dbReference>
<dbReference type="Pfam" id="PF23571">
    <property type="entry name" value="GH3_M"/>
    <property type="match status" value="1"/>
</dbReference>
<accession>A0A2R2MJ65</accession>